<feature type="compositionally biased region" description="Acidic residues" evidence="9">
    <location>
        <begin position="696"/>
        <end position="709"/>
    </location>
</feature>
<sequence length="715" mass="81868">MPKADRRAREGRKGRNKNILGAAAKNRKNKRVASHAANDDVDINALIEEIERTDTPPKTQPRRSENKKRHKKRNTGKIEGLVVKPGMTVAQAQILANRRNQQSVNKKSPEPPREQKAEEEDEEEEEQEGSGEDYSDIANERPSEYRKGGYHPVVVGEVYHERYRVVRKLGWGYFSTVWLVWDYVEQRYQAMKIQKSARHYTEAAYDEIKLLGEIMSADPDKTRHCARLNDFFEYNGPNGTHMCMVFDVYGEDLLSLIERYKYHGVPLPIVKCISRQILVALDHLHSLEIIHTDLKPENVLLSTPKHAIISQMKRFHPPPLHQRPCLVKRDPKTMTKSQRRRYYKKLRAAGKAVGGAGGEGNESVQEAQINVDEATSGQNGGDDAVSETDSEWEVERLHRVVLADFGNSCWTYRQFTDEVQTRQYRSPEVILGYPYSTSIDLWSAACMIFELITGEFLFDPRKGSDYSRDEDHLALISELLGELPESMRLGDGKYRSQYYNSRGELRSIKDLNFWELEDVLYRKHKFTHKKAKEIAEFLLPMLELEPQKRATARDMLLNFDHFFDVQDDDYSPLCFVPVDANHPSGEHDANNVDGSEFTDTFDDMDDLEYPHRLDRAFEAMEESVYKQDEDAARYLASHALLNKASLAKRGLTILDIQSVLSGQQLDDEEKHAAATEVIRLLSEEGDESSDGHCADREDDDLNSSADESDTSLCND</sequence>
<dbReference type="CDD" id="cd14136">
    <property type="entry name" value="STKc_SRPK"/>
    <property type="match status" value="1"/>
</dbReference>
<keyword evidence="2" id="KW-0723">Serine/threonine-protein kinase</keyword>
<dbReference type="SMR" id="G0UP72"/>
<evidence type="ECO:0000256" key="5">
    <source>
        <dbReference type="ARBA" id="ARBA00022777"/>
    </source>
</evidence>
<keyword evidence="6" id="KW-0067">ATP-binding</keyword>
<dbReference type="SUPFAM" id="SSF56112">
    <property type="entry name" value="Protein kinase-like (PK-like)"/>
    <property type="match status" value="1"/>
</dbReference>
<evidence type="ECO:0000256" key="6">
    <source>
        <dbReference type="ARBA" id="ARBA00022840"/>
    </source>
</evidence>
<feature type="compositionally biased region" description="Basic residues" evidence="9">
    <location>
        <begin position="65"/>
        <end position="75"/>
    </location>
</feature>
<dbReference type="InterPro" id="IPR008271">
    <property type="entry name" value="Ser/Thr_kinase_AS"/>
</dbReference>
<dbReference type="GO" id="GO:0050684">
    <property type="term" value="P:regulation of mRNA processing"/>
    <property type="evidence" value="ECO:0007669"/>
    <property type="project" value="TreeGrafter"/>
</dbReference>
<evidence type="ECO:0000256" key="1">
    <source>
        <dbReference type="ARBA" id="ARBA00012513"/>
    </source>
</evidence>
<evidence type="ECO:0000256" key="3">
    <source>
        <dbReference type="ARBA" id="ARBA00022679"/>
    </source>
</evidence>
<evidence type="ECO:0000256" key="2">
    <source>
        <dbReference type="ARBA" id="ARBA00022527"/>
    </source>
</evidence>
<dbReference type="Gene3D" id="1.10.510.10">
    <property type="entry name" value="Transferase(Phosphotransferase) domain 1"/>
    <property type="match status" value="1"/>
</dbReference>
<dbReference type="PANTHER" id="PTHR47634">
    <property type="entry name" value="PROTEIN KINASE DOMAIN-CONTAINING PROTEIN-RELATED"/>
    <property type="match status" value="1"/>
</dbReference>
<dbReference type="PROSITE" id="PS50011">
    <property type="entry name" value="PROTEIN_KINASE_DOM"/>
    <property type="match status" value="1"/>
</dbReference>
<evidence type="ECO:0000256" key="4">
    <source>
        <dbReference type="ARBA" id="ARBA00022741"/>
    </source>
</evidence>
<dbReference type="GO" id="GO:0004674">
    <property type="term" value="F:protein serine/threonine kinase activity"/>
    <property type="evidence" value="ECO:0007669"/>
    <property type="project" value="UniProtKB-KW"/>
</dbReference>
<keyword evidence="5 11" id="KW-0418">Kinase</keyword>
<dbReference type="EC" id="2.7.11.1" evidence="1"/>
<dbReference type="GO" id="GO:0000245">
    <property type="term" value="P:spliceosomal complex assembly"/>
    <property type="evidence" value="ECO:0007669"/>
    <property type="project" value="TreeGrafter"/>
</dbReference>
<dbReference type="InterPro" id="IPR000719">
    <property type="entry name" value="Prot_kinase_dom"/>
</dbReference>
<dbReference type="FunFam" id="1.10.510.10:FF:000275">
    <property type="entry name" value="SRSF protein kinase 2 isoform X3"/>
    <property type="match status" value="1"/>
</dbReference>
<comment type="catalytic activity">
    <reaction evidence="7">
        <text>L-threonyl-[protein] + ATP = O-phospho-L-threonyl-[protein] + ADP + H(+)</text>
        <dbReference type="Rhea" id="RHEA:46608"/>
        <dbReference type="Rhea" id="RHEA-COMP:11060"/>
        <dbReference type="Rhea" id="RHEA-COMP:11605"/>
        <dbReference type="ChEBI" id="CHEBI:15378"/>
        <dbReference type="ChEBI" id="CHEBI:30013"/>
        <dbReference type="ChEBI" id="CHEBI:30616"/>
        <dbReference type="ChEBI" id="CHEBI:61977"/>
        <dbReference type="ChEBI" id="CHEBI:456216"/>
        <dbReference type="EC" id="2.7.11.1"/>
    </reaction>
</comment>
<dbReference type="AlphaFoldDB" id="G0UP72"/>
<proteinExistence type="predicted"/>
<protein>
    <recommendedName>
        <fullName evidence="1">non-specific serine/threonine protein kinase</fullName>
        <ecNumber evidence="1">2.7.11.1</ecNumber>
    </recommendedName>
</protein>
<organism evidence="11">
    <name type="scientific">Trypanosoma congolense (strain IL3000)</name>
    <dbReference type="NCBI Taxonomy" id="1068625"/>
    <lineage>
        <taxon>Eukaryota</taxon>
        <taxon>Discoba</taxon>
        <taxon>Euglenozoa</taxon>
        <taxon>Kinetoplastea</taxon>
        <taxon>Metakinetoplastina</taxon>
        <taxon>Trypanosomatida</taxon>
        <taxon>Trypanosomatidae</taxon>
        <taxon>Trypanosoma</taxon>
        <taxon>Nannomonas</taxon>
    </lineage>
</organism>
<name>G0UP72_TRYCI</name>
<keyword evidence="4" id="KW-0547">Nucleotide-binding</keyword>
<dbReference type="PANTHER" id="PTHR47634:SF9">
    <property type="entry name" value="PROTEIN KINASE DOMAIN-CONTAINING PROTEIN-RELATED"/>
    <property type="match status" value="1"/>
</dbReference>
<feature type="domain" description="Protein kinase" evidence="10">
    <location>
        <begin position="163"/>
        <end position="563"/>
    </location>
</feature>
<dbReference type="FunFam" id="3.30.200.20:FF:000322">
    <property type="entry name" value="Uncharacterized protein, isoform D"/>
    <property type="match status" value="1"/>
</dbReference>
<feature type="compositionally biased region" description="Acidic residues" evidence="9">
    <location>
        <begin position="117"/>
        <end position="135"/>
    </location>
</feature>
<feature type="region of interest" description="Disordered" evidence="9">
    <location>
        <begin position="1"/>
        <end position="84"/>
    </location>
</feature>
<dbReference type="Pfam" id="PF00069">
    <property type="entry name" value="Pkinase"/>
    <property type="match status" value="2"/>
</dbReference>
<dbReference type="InterPro" id="IPR051334">
    <property type="entry name" value="SRPK"/>
</dbReference>
<dbReference type="SMART" id="SM00220">
    <property type="entry name" value="S_TKc"/>
    <property type="match status" value="1"/>
</dbReference>
<dbReference type="PROSITE" id="PS00108">
    <property type="entry name" value="PROTEIN_KINASE_ST"/>
    <property type="match status" value="1"/>
</dbReference>
<evidence type="ECO:0000313" key="11">
    <source>
        <dbReference type="EMBL" id="CCC91183.1"/>
    </source>
</evidence>
<feature type="region of interest" description="Disordered" evidence="9">
    <location>
        <begin position="96"/>
        <end position="146"/>
    </location>
</feature>
<evidence type="ECO:0000256" key="8">
    <source>
        <dbReference type="ARBA" id="ARBA00048679"/>
    </source>
</evidence>
<feature type="region of interest" description="Disordered" evidence="9">
    <location>
        <begin position="682"/>
        <end position="715"/>
    </location>
</feature>
<dbReference type="Gene3D" id="3.30.200.20">
    <property type="entry name" value="Phosphorylase Kinase, domain 1"/>
    <property type="match status" value="1"/>
</dbReference>
<keyword evidence="3" id="KW-0808">Transferase</keyword>
<dbReference type="GO" id="GO:0005524">
    <property type="term" value="F:ATP binding"/>
    <property type="evidence" value="ECO:0007669"/>
    <property type="project" value="UniProtKB-KW"/>
</dbReference>
<feature type="compositionally biased region" description="Basic and acidic residues" evidence="9">
    <location>
        <begin position="1"/>
        <end position="13"/>
    </location>
</feature>
<gene>
    <name evidence="11" type="ORF">TCIL3000_6_4400</name>
</gene>
<accession>G0UP72</accession>
<evidence type="ECO:0000259" key="10">
    <source>
        <dbReference type="PROSITE" id="PS50011"/>
    </source>
</evidence>
<reference evidence="11" key="1">
    <citation type="journal article" date="2012" name="Proc. Natl. Acad. Sci. U.S.A.">
        <title>Antigenic diversity is generated by distinct evolutionary mechanisms in African trypanosome species.</title>
        <authorList>
            <person name="Jackson A.P."/>
            <person name="Berry A."/>
            <person name="Aslett M."/>
            <person name="Allison H.C."/>
            <person name="Burton P."/>
            <person name="Vavrova-Anderson J."/>
            <person name="Brown R."/>
            <person name="Browne H."/>
            <person name="Corton N."/>
            <person name="Hauser H."/>
            <person name="Gamble J."/>
            <person name="Gilderthorp R."/>
            <person name="Marcello L."/>
            <person name="McQuillan J."/>
            <person name="Otto T.D."/>
            <person name="Quail M.A."/>
            <person name="Sanders M.J."/>
            <person name="van Tonder A."/>
            <person name="Ginger M.L."/>
            <person name="Field M.C."/>
            <person name="Barry J.D."/>
            <person name="Hertz-Fowler C."/>
            <person name="Berriman M."/>
        </authorList>
    </citation>
    <scope>NUCLEOTIDE SEQUENCE</scope>
    <source>
        <strain evidence="11">IL3000</strain>
    </source>
</reference>
<dbReference type="InterPro" id="IPR011009">
    <property type="entry name" value="Kinase-like_dom_sf"/>
</dbReference>
<evidence type="ECO:0000256" key="9">
    <source>
        <dbReference type="SAM" id="MobiDB-lite"/>
    </source>
</evidence>
<feature type="compositionally biased region" description="Basic and acidic residues" evidence="9">
    <location>
        <begin position="107"/>
        <end position="116"/>
    </location>
</feature>
<dbReference type="EMBL" id="HE575319">
    <property type="protein sequence ID" value="CCC91183.1"/>
    <property type="molecule type" value="Genomic_DNA"/>
</dbReference>
<comment type="catalytic activity">
    <reaction evidence="8">
        <text>L-seryl-[protein] + ATP = O-phospho-L-seryl-[protein] + ADP + H(+)</text>
        <dbReference type="Rhea" id="RHEA:17989"/>
        <dbReference type="Rhea" id="RHEA-COMP:9863"/>
        <dbReference type="Rhea" id="RHEA-COMP:11604"/>
        <dbReference type="ChEBI" id="CHEBI:15378"/>
        <dbReference type="ChEBI" id="CHEBI:29999"/>
        <dbReference type="ChEBI" id="CHEBI:30616"/>
        <dbReference type="ChEBI" id="CHEBI:83421"/>
        <dbReference type="ChEBI" id="CHEBI:456216"/>
        <dbReference type="EC" id="2.7.11.1"/>
    </reaction>
</comment>
<evidence type="ECO:0000256" key="7">
    <source>
        <dbReference type="ARBA" id="ARBA00047899"/>
    </source>
</evidence>
<dbReference type="VEuPathDB" id="TriTrypDB:TcIL3000_6_4400"/>